<comment type="caution">
    <text evidence="4">The sequence shown here is derived from an EMBL/GenBank/DDBJ whole genome shotgun (WGS) entry which is preliminary data.</text>
</comment>
<gene>
    <name evidence="4" type="ORF">H8Z76_06375</name>
</gene>
<dbReference type="InterPro" id="IPR029044">
    <property type="entry name" value="Nucleotide-diphossugar_trans"/>
</dbReference>
<proteinExistence type="predicted"/>
<sequence>MNTALILAGGLDPRFHMDIPKQFVNVNNKPVIIYTLEIFQNHPDIDEIIVTCLDGWQEMVRVYGKQFNITKLKEIIPGGKDAQESTYHGLQLLKDRMGAGDIVVVHDAIRPMVSEELITDSIKVCRKKGMGVAATYIMDTIMHSPDGKEGYQSINRYEIMKVQTPQAFDFAYIWEKHNEAVGKNCLGAWDNSSMLTNLGEKVSFSAGSDLNLKINRTEDVEMFKALYRMKHQEENERKER</sequence>
<keyword evidence="5" id="KW-1185">Reference proteome</keyword>
<dbReference type="Proteomes" id="UP000621540">
    <property type="component" value="Unassembled WGS sequence"/>
</dbReference>
<protein>
    <submittedName>
        <fullName evidence="4">2-C-methyl-D-erythritol 4-phosphate cytidylyltransferase</fullName>
    </submittedName>
</protein>
<dbReference type="InterPro" id="IPR034683">
    <property type="entry name" value="IspD/TarI"/>
</dbReference>
<keyword evidence="2 4" id="KW-0548">Nucleotidyltransferase</keyword>
<dbReference type="Gene3D" id="3.90.550.10">
    <property type="entry name" value="Spore Coat Polysaccharide Biosynthesis Protein SpsA, Chain A"/>
    <property type="match status" value="1"/>
</dbReference>
<dbReference type="InterPro" id="IPR050088">
    <property type="entry name" value="IspD/TarI_cytidylyltransf_bact"/>
</dbReference>
<dbReference type="EMBL" id="JACOQH010000003">
    <property type="protein sequence ID" value="MBC5753659.1"/>
    <property type="molecule type" value="Genomic_DNA"/>
</dbReference>
<organism evidence="4 5">
    <name type="scientific">Roseburia yibonii</name>
    <dbReference type="NCBI Taxonomy" id="2763063"/>
    <lineage>
        <taxon>Bacteria</taxon>
        <taxon>Bacillati</taxon>
        <taxon>Bacillota</taxon>
        <taxon>Clostridia</taxon>
        <taxon>Lachnospirales</taxon>
        <taxon>Lachnospiraceae</taxon>
        <taxon>Roseburia</taxon>
    </lineage>
</organism>
<dbReference type="RefSeq" id="WP_147618487.1">
    <property type="nucleotide sequence ID" value="NZ_JACOQH010000003.1"/>
</dbReference>
<evidence type="ECO:0000313" key="4">
    <source>
        <dbReference type="EMBL" id="MBC5753659.1"/>
    </source>
</evidence>
<keyword evidence="3" id="KW-0414">Isoprene biosynthesis</keyword>
<dbReference type="Pfam" id="PF01128">
    <property type="entry name" value="IspD"/>
    <property type="match status" value="1"/>
</dbReference>
<name>A0ABR7I9P2_9FIRM</name>
<dbReference type="PANTHER" id="PTHR32125:SF4">
    <property type="entry name" value="2-C-METHYL-D-ERYTHRITOL 4-PHOSPHATE CYTIDYLYLTRANSFERASE, CHLOROPLASTIC"/>
    <property type="match status" value="1"/>
</dbReference>
<evidence type="ECO:0000256" key="3">
    <source>
        <dbReference type="ARBA" id="ARBA00023229"/>
    </source>
</evidence>
<dbReference type="CDD" id="cd02516">
    <property type="entry name" value="CDP-ME_synthetase"/>
    <property type="match status" value="1"/>
</dbReference>
<evidence type="ECO:0000256" key="1">
    <source>
        <dbReference type="ARBA" id="ARBA00022679"/>
    </source>
</evidence>
<evidence type="ECO:0000313" key="5">
    <source>
        <dbReference type="Proteomes" id="UP000621540"/>
    </source>
</evidence>
<dbReference type="PANTHER" id="PTHR32125">
    <property type="entry name" value="2-C-METHYL-D-ERYTHRITOL 4-PHOSPHATE CYTIDYLYLTRANSFERASE, CHLOROPLASTIC"/>
    <property type="match status" value="1"/>
</dbReference>
<accession>A0ABR7I9P2</accession>
<keyword evidence="1" id="KW-0808">Transferase</keyword>
<reference evidence="4 5" key="1">
    <citation type="submission" date="2020-08" db="EMBL/GenBank/DDBJ databases">
        <title>Genome public.</title>
        <authorList>
            <person name="Liu C."/>
            <person name="Sun Q."/>
        </authorList>
    </citation>
    <scope>NUCLEOTIDE SEQUENCE [LARGE SCALE GENOMIC DNA]</scope>
    <source>
        <strain evidence="4 5">BX0805</strain>
    </source>
</reference>
<dbReference type="GO" id="GO:0016779">
    <property type="term" value="F:nucleotidyltransferase activity"/>
    <property type="evidence" value="ECO:0007669"/>
    <property type="project" value="UniProtKB-KW"/>
</dbReference>
<dbReference type="SUPFAM" id="SSF53448">
    <property type="entry name" value="Nucleotide-diphospho-sugar transferases"/>
    <property type="match status" value="1"/>
</dbReference>
<evidence type="ECO:0000256" key="2">
    <source>
        <dbReference type="ARBA" id="ARBA00022695"/>
    </source>
</evidence>